<feature type="transmembrane region" description="Helical" evidence="1">
    <location>
        <begin position="30"/>
        <end position="50"/>
    </location>
</feature>
<dbReference type="PANTHER" id="PTHR31176:SF1">
    <property type="entry name" value="MFS DOMAIN-CONTAINING PROTEIN-RELATED"/>
    <property type="match status" value="1"/>
</dbReference>
<protein>
    <submittedName>
        <fullName evidence="3">Uncharacterized protein</fullName>
    </submittedName>
</protein>
<keyword evidence="4" id="KW-1185">Reference proteome</keyword>
<feature type="transmembrane region" description="Helical" evidence="1">
    <location>
        <begin position="57"/>
        <end position="84"/>
    </location>
</feature>
<proteinExistence type="predicted"/>
<keyword evidence="1" id="KW-0472">Membrane</keyword>
<dbReference type="InterPro" id="IPR008574">
    <property type="entry name" value="Nematodes_ZYG-11_interact"/>
</dbReference>
<dbReference type="EMBL" id="UYRR01020714">
    <property type="protein sequence ID" value="VDK30593.1"/>
    <property type="molecule type" value="Genomic_DNA"/>
</dbReference>
<gene>
    <name evidence="2" type="ORF">ASIM_LOCUS7385</name>
    <name evidence="3" type="ORF">ASIM_LOCUS8020</name>
</gene>
<sequence>MQPVINQQKDELLVSLQDQSELSGIDSNKLTATFTWTGIMLVGMSAAFIITKYLLAALLSLFISGFYATVAAYVVVPVLAYYYFAAPVEGDAKELDTYRRHSLLGVAIAEVRPFHSSLISFEFLHS</sequence>
<dbReference type="Pfam" id="PF05884">
    <property type="entry name" value="ZYG-11_interact"/>
    <property type="match status" value="1"/>
</dbReference>
<dbReference type="PANTHER" id="PTHR31176">
    <property type="entry name" value="MFS DOMAIN-CONTAINING PROTEIN-RELATED"/>
    <property type="match status" value="1"/>
</dbReference>
<keyword evidence="1" id="KW-0812">Transmembrane</keyword>
<dbReference type="EMBL" id="UYRR01017759">
    <property type="protein sequence ID" value="VDK29072.1"/>
    <property type="molecule type" value="Genomic_DNA"/>
</dbReference>
<reference evidence="3 4" key="1">
    <citation type="submission" date="2018-11" db="EMBL/GenBank/DDBJ databases">
        <authorList>
            <consortium name="Pathogen Informatics"/>
        </authorList>
    </citation>
    <scope>NUCLEOTIDE SEQUENCE [LARGE SCALE GENOMIC DNA]</scope>
</reference>
<evidence type="ECO:0000313" key="3">
    <source>
        <dbReference type="EMBL" id="VDK30593.1"/>
    </source>
</evidence>
<organism evidence="3 4">
    <name type="scientific">Anisakis simplex</name>
    <name type="common">Herring worm</name>
    <dbReference type="NCBI Taxonomy" id="6269"/>
    <lineage>
        <taxon>Eukaryota</taxon>
        <taxon>Metazoa</taxon>
        <taxon>Ecdysozoa</taxon>
        <taxon>Nematoda</taxon>
        <taxon>Chromadorea</taxon>
        <taxon>Rhabditida</taxon>
        <taxon>Spirurina</taxon>
        <taxon>Ascaridomorpha</taxon>
        <taxon>Ascaridoidea</taxon>
        <taxon>Anisakidae</taxon>
        <taxon>Anisakis</taxon>
        <taxon>Anisakis simplex complex</taxon>
    </lineage>
</organism>
<keyword evidence="1" id="KW-1133">Transmembrane helix</keyword>
<dbReference type="Proteomes" id="UP000267096">
    <property type="component" value="Unassembled WGS sequence"/>
</dbReference>
<name>A0A3P6PM30_ANISI</name>
<accession>A0A3P6PM30</accession>
<evidence type="ECO:0000313" key="2">
    <source>
        <dbReference type="EMBL" id="VDK29072.1"/>
    </source>
</evidence>
<evidence type="ECO:0000256" key="1">
    <source>
        <dbReference type="SAM" id="Phobius"/>
    </source>
</evidence>
<evidence type="ECO:0000313" key="4">
    <source>
        <dbReference type="Proteomes" id="UP000267096"/>
    </source>
</evidence>
<dbReference type="AlphaFoldDB" id="A0A3P6PM30"/>